<protein>
    <recommendedName>
        <fullName evidence="3">DUF4442 domain-containing protein</fullName>
    </recommendedName>
</protein>
<dbReference type="InterPro" id="IPR029069">
    <property type="entry name" value="HotDog_dom_sf"/>
</dbReference>
<dbReference type="RefSeq" id="WP_146454874.1">
    <property type="nucleotide sequence ID" value="NZ_SJPW01000001.1"/>
</dbReference>
<name>A0A5C6FH72_9BACT</name>
<keyword evidence="2" id="KW-1185">Reference proteome</keyword>
<evidence type="ECO:0000313" key="2">
    <source>
        <dbReference type="Proteomes" id="UP000318288"/>
    </source>
</evidence>
<dbReference type="Proteomes" id="UP000318288">
    <property type="component" value="Unassembled WGS sequence"/>
</dbReference>
<gene>
    <name evidence="1" type="ORF">Poly51_10890</name>
</gene>
<proteinExistence type="predicted"/>
<dbReference type="InterPro" id="IPR027961">
    <property type="entry name" value="DUF4442"/>
</dbReference>
<sequence length="161" mass="17754">MSKRSLGQRLLGYWNVLETKPGGKFLFSLAVGRFVRYSGSIGARVEELRPGYVRLTLKDRKKVRNHLRSVHAIAIANLGELTTGLAVVSGLPPNTRCILRRMEASYDKKARGLLTSTCRCDITSPSENAEHTIQAEIRDESGDIVSVVSALWVIGPEKTTT</sequence>
<dbReference type="Pfam" id="PF14539">
    <property type="entry name" value="DUF4442"/>
    <property type="match status" value="1"/>
</dbReference>
<dbReference type="Gene3D" id="3.10.129.10">
    <property type="entry name" value="Hotdog Thioesterase"/>
    <property type="match status" value="1"/>
</dbReference>
<dbReference type="OrthoDB" id="793353at2"/>
<dbReference type="SUPFAM" id="SSF54637">
    <property type="entry name" value="Thioesterase/thiol ester dehydrase-isomerase"/>
    <property type="match status" value="1"/>
</dbReference>
<dbReference type="CDD" id="cd03443">
    <property type="entry name" value="PaaI_thioesterase"/>
    <property type="match status" value="1"/>
</dbReference>
<accession>A0A5C6FH72</accession>
<reference evidence="1 2" key="1">
    <citation type="submission" date="2019-02" db="EMBL/GenBank/DDBJ databases">
        <title>Deep-cultivation of Planctomycetes and their phenomic and genomic characterization uncovers novel biology.</title>
        <authorList>
            <person name="Wiegand S."/>
            <person name="Jogler M."/>
            <person name="Boedeker C."/>
            <person name="Pinto D."/>
            <person name="Vollmers J."/>
            <person name="Rivas-Marin E."/>
            <person name="Kohn T."/>
            <person name="Peeters S.H."/>
            <person name="Heuer A."/>
            <person name="Rast P."/>
            <person name="Oberbeckmann S."/>
            <person name="Bunk B."/>
            <person name="Jeske O."/>
            <person name="Meyerdierks A."/>
            <person name="Storesund J.E."/>
            <person name="Kallscheuer N."/>
            <person name="Luecker S."/>
            <person name="Lage O.M."/>
            <person name="Pohl T."/>
            <person name="Merkel B.J."/>
            <person name="Hornburger P."/>
            <person name="Mueller R.-W."/>
            <person name="Bruemmer F."/>
            <person name="Labrenz M."/>
            <person name="Spormann A.M."/>
            <person name="Op Den Camp H."/>
            <person name="Overmann J."/>
            <person name="Amann R."/>
            <person name="Jetten M.S.M."/>
            <person name="Mascher T."/>
            <person name="Medema M.H."/>
            <person name="Devos D.P."/>
            <person name="Kaster A.-K."/>
            <person name="Ovreas L."/>
            <person name="Rohde M."/>
            <person name="Galperin M.Y."/>
            <person name="Jogler C."/>
        </authorList>
    </citation>
    <scope>NUCLEOTIDE SEQUENCE [LARGE SCALE GENOMIC DNA]</scope>
    <source>
        <strain evidence="1 2">Poly51</strain>
    </source>
</reference>
<evidence type="ECO:0008006" key="3">
    <source>
        <dbReference type="Google" id="ProtNLM"/>
    </source>
</evidence>
<evidence type="ECO:0000313" key="1">
    <source>
        <dbReference type="EMBL" id="TWU60808.1"/>
    </source>
</evidence>
<comment type="caution">
    <text evidence="1">The sequence shown here is derived from an EMBL/GenBank/DDBJ whole genome shotgun (WGS) entry which is preliminary data.</text>
</comment>
<organism evidence="1 2">
    <name type="scientific">Rubripirellula tenax</name>
    <dbReference type="NCBI Taxonomy" id="2528015"/>
    <lineage>
        <taxon>Bacteria</taxon>
        <taxon>Pseudomonadati</taxon>
        <taxon>Planctomycetota</taxon>
        <taxon>Planctomycetia</taxon>
        <taxon>Pirellulales</taxon>
        <taxon>Pirellulaceae</taxon>
        <taxon>Rubripirellula</taxon>
    </lineage>
</organism>
<dbReference type="EMBL" id="SJPW01000001">
    <property type="protein sequence ID" value="TWU60808.1"/>
    <property type="molecule type" value="Genomic_DNA"/>
</dbReference>
<dbReference type="AlphaFoldDB" id="A0A5C6FH72"/>